<keyword evidence="2" id="KW-0418">Kinase</keyword>
<gene>
    <name evidence="2" type="ORF">F8M41_026062</name>
</gene>
<sequence length="468" mass="54572">MESDREEQILNKRQLKQYLKSMEDVNPEVKSNGIGIKRNIKKAYKWYLTAVNENNLTAVNENNLKASSEKFSVSGEGMIACYSNLMKKCLNDDPKKRPSAPEICEILINWKNDMTKFCDSELEPSNWKNDIMTVDHNVNKRIGKDDFEDEMATKSIRVIPWVELNNVSKLDEGNFGIIRKAHWTKIKAYVICKELTNVDDIKCDQYTAFIHELTIHTRIDCCENIIRFLGVSKDHINNRYYLIMQYANDGDLRKFLLTRKHHLSWNQMFMLAYQITNGLWYLHNKNIIHRDLNDRNIVVHNGNAKITDFGNAKSVNTRTNIHSDLFGMIAFVAPELLKRPEDNNYDNIPYSMKTDIYSLGMLLWELTSGRPPFESHPCHGLLYNDIIRGIREKIIPETPKEYSDLYEKCWNTNPNERPCITSVHEDLEKLKGDSKKVDYNDNDDIIPTEVFENSGIKNLLIEDKDKEF</sequence>
<evidence type="ECO:0000313" key="2">
    <source>
        <dbReference type="EMBL" id="KAF0467193.1"/>
    </source>
</evidence>
<dbReference type="Pfam" id="PF07714">
    <property type="entry name" value="PK_Tyr_Ser-Thr"/>
    <property type="match status" value="1"/>
</dbReference>
<dbReference type="InterPro" id="IPR001245">
    <property type="entry name" value="Ser-Thr/Tyr_kinase_cat_dom"/>
</dbReference>
<organism evidence="2 3">
    <name type="scientific">Gigaspora margarita</name>
    <dbReference type="NCBI Taxonomy" id="4874"/>
    <lineage>
        <taxon>Eukaryota</taxon>
        <taxon>Fungi</taxon>
        <taxon>Fungi incertae sedis</taxon>
        <taxon>Mucoromycota</taxon>
        <taxon>Glomeromycotina</taxon>
        <taxon>Glomeromycetes</taxon>
        <taxon>Diversisporales</taxon>
        <taxon>Gigasporaceae</taxon>
        <taxon>Gigaspora</taxon>
    </lineage>
</organism>
<dbReference type="PRINTS" id="PR00109">
    <property type="entry name" value="TYRKINASE"/>
</dbReference>
<evidence type="ECO:0000259" key="1">
    <source>
        <dbReference type="PROSITE" id="PS50011"/>
    </source>
</evidence>
<dbReference type="PROSITE" id="PS50011">
    <property type="entry name" value="PROTEIN_KINASE_DOM"/>
    <property type="match status" value="1"/>
</dbReference>
<dbReference type="GO" id="GO:0043235">
    <property type="term" value="C:receptor complex"/>
    <property type="evidence" value="ECO:0007669"/>
    <property type="project" value="TreeGrafter"/>
</dbReference>
<keyword evidence="3" id="KW-1185">Reference proteome</keyword>
<dbReference type="InterPro" id="IPR011009">
    <property type="entry name" value="Kinase-like_dom_sf"/>
</dbReference>
<name>A0A8H3XHM2_GIGMA</name>
<dbReference type="AlphaFoldDB" id="A0A8H3XHM2"/>
<protein>
    <submittedName>
        <fullName evidence="2">Kinase-like protein</fullName>
    </submittedName>
</protein>
<dbReference type="OrthoDB" id="2390637at2759"/>
<comment type="caution">
    <text evidence="2">The sequence shown here is derived from an EMBL/GenBank/DDBJ whole genome shotgun (WGS) entry which is preliminary data.</text>
</comment>
<dbReference type="InterPro" id="IPR050122">
    <property type="entry name" value="RTK"/>
</dbReference>
<dbReference type="Proteomes" id="UP000439903">
    <property type="component" value="Unassembled WGS sequence"/>
</dbReference>
<dbReference type="GO" id="GO:0004714">
    <property type="term" value="F:transmembrane receptor protein tyrosine kinase activity"/>
    <property type="evidence" value="ECO:0007669"/>
    <property type="project" value="TreeGrafter"/>
</dbReference>
<dbReference type="GO" id="GO:0007169">
    <property type="term" value="P:cell surface receptor protein tyrosine kinase signaling pathway"/>
    <property type="evidence" value="ECO:0007669"/>
    <property type="project" value="TreeGrafter"/>
</dbReference>
<dbReference type="GO" id="GO:0005524">
    <property type="term" value="F:ATP binding"/>
    <property type="evidence" value="ECO:0007669"/>
    <property type="project" value="InterPro"/>
</dbReference>
<accession>A0A8H3XHM2</accession>
<dbReference type="PANTHER" id="PTHR24416:SF631">
    <property type="entry name" value="SERINE_THREONINE_TYROSINE KINASE 1"/>
    <property type="match status" value="1"/>
</dbReference>
<dbReference type="InterPro" id="IPR000719">
    <property type="entry name" value="Prot_kinase_dom"/>
</dbReference>
<dbReference type="Gene3D" id="1.10.510.10">
    <property type="entry name" value="Transferase(Phosphotransferase) domain 1"/>
    <property type="match status" value="2"/>
</dbReference>
<reference evidence="2 3" key="1">
    <citation type="journal article" date="2019" name="Environ. Microbiol.">
        <title>At the nexus of three kingdoms: the genome of the mycorrhizal fungus Gigaspora margarita provides insights into plant, endobacterial and fungal interactions.</title>
        <authorList>
            <person name="Venice F."/>
            <person name="Ghignone S."/>
            <person name="Salvioli di Fossalunga A."/>
            <person name="Amselem J."/>
            <person name="Novero M."/>
            <person name="Xianan X."/>
            <person name="Sedzielewska Toro K."/>
            <person name="Morin E."/>
            <person name="Lipzen A."/>
            <person name="Grigoriev I.V."/>
            <person name="Henrissat B."/>
            <person name="Martin F.M."/>
            <person name="Bonfante P."/>
        </authorList>
    </citation>
    <scope>NUCLEOTIDE SEQUENCE [LARGE SCALE GENOMIC DNA]</scope>
    <source>
        <strain evidence="2 3">BEG34</strain>
    </source>
</reference>
<dbReference type="GO" id="GO:0005886">
    <property type="term" value="C:plasma membrane"/>
    <property type="evidence" value="ECO:0007669"/>
    <property type="project" value="TreeGrafter"/>
</dbReference>
<proteinExistence type="predicted"/>
<keyword evidence="2" id="KW-0808">Transferase</keyword>
<evidence type="ECO:0000313" key="3">
    <source>
        <dbReference type="Proteomes" id="UP000439903"/>
    </source>
</evidence>
<dbReference type="EMBL" id="WTPW01000958">
    <property type="protein sequence ID" value="KAF0467193.1"/>
    <property type="molecule type" value="Genomic_DNA"/>
</dbReference>
<dbReference type="PANTHER" id="PTHR24416">
    <property type="entry name" value="TYROSINE-PROTEIN KINASE RECEPTOR"/>
    <property type="match status" value="1"/>
</dbReference>
<feature type="domain" description="Protein kinase" evidence="1">
    <location>
        <begin position="164"/>
        <end position="427"/>
    </location>
</feature>
<dbReference type="SUPFAM" id="SSF56112">
    <property type="entry name" value="Protein kinase-like (PK-like)"/>
    <property type="match status" value="1"/>
</dbReference>